<evidence type="ECO:0000313" key="2">
    <source>
        <dbReference type="EMBL" id="KAK6621799.1"/>
    </source>
</evidence>
<keyword evidence="3" id="KW-1185">Reference proteome</keyword>
<reference evidence="2 3" key="1">
    <citation type="submission" date="2023-09" db="EMBL/GenBank/DDBJ databases">
        <title>Genomes of two closely related lineages of the louse Polyplax serrata with different host specificities.</title>
        <authorList>
            <person name="Martinu J."/>
            <person name="Tarabai H."/>
            <person name="Stefka J."/>
            <person name="Hypsa V."/>
        </authorList>
    </citation>
    <scope>NUCLEOTIDE SEQUENCE [LARGE SCALE GENOMIC DNA]</scope>
    <source>
        <strain evidence="2">98ZLc_SE</strain>
    </source>
</reference>
<protein>
    <submittedName>
        <fullName evidence="2">Uncharacterized protein</fullName>
    </submittedName>
</protein>
<dbReference type="EMBL" id="JAWJWF010000047">
    <property type="protein sequence ID" value="KAK6621799.1"/>
    <property type="molecule type" value="Genomic_DNA"/>
</dbReference>
<dbReference type="Proteomes" id="UP001359485">
    <property type="component" value="Unassembled WGS sequence"/>
</dbReference>
<evidence type="ECO:0000313" key="3">
    <source>
        <dbReference type="Proteomes" id="UP001359485"/>
    </source>
</evidence>
<proteinExistence type="predicted"/>
<accession>A0ABR1AKQ7</accession>
<sequence length="133" mass="15121">MSSSSEPAVTVGGRKSQVVSPPERKISGAPLLKSLPNLKFKLDPRGQRKKKKFAEGRSNGRKGGQLPSASPPPPRPRPKLGKQREIIPECIGVPEYRLSPDLLKGFESRRLKNFTFRQDFKAYEYERWWKFSP</sequence>
<gene>
    <name evidence="2" type="ORF">RUM44_001606</name>
</gene>
<organism evidence="2 3">
    <name type="scientific">Polyplax serrata</name>
    <name type="common">Common mouse louse</name>
    <dbReference type="NCBI Taxonomy" id="468196"/>
    <lineage>
        <taxon>Eukaryota</taxon>
        <taxon>Metazoa</taxon>
        <taxon>Ecdysozoa</taxon>
        <taxon>Arthropoda</taxon>
        <taxon>Hexapoda</taxon>
        <taxon>Insecta</taxon>
        <taxon>Pterygota</taxon>
        <taxon>Neoptera</taxon>
        <taxon>Paraneoptera</taxon>
        <taxon>Psocodea</taxon>
        <taxon>Troctomorpha</taxon>
        <taxon>Phthiraptera</taxon>
        <taxon>Anoplura</taxon>
        <taxon>Polyplacidae</taxon>
        <taxon>Polyplax</taxon>
    </lineage>
</organism>
<comment type="caution">
    <text evidence="2">The sequence shown here is derived from an EMBL/GenBank/DDBJ whole genome shotgun (WGS) entry which is preliminary data.</text>
</comment>
<feature type="region of interest" description="Disordered" evidence="1">
    <location>
        <begin position="1"/>
        <end position="84"/>
    </location>
</feature>
<evidence type="ECO:0000256" key="1">
    <source>
        <dbReference type="SAM" id="MobiDB-lite"/>
    </source>
</evidence>
<name>A0ABR1AKQ7_POLSC</name>